<keyword evidence="8" id="KW-1185">Reference proteome</keyword>
<dbReference type="RefSeq" id="WP_148909402.1">
    <property type="nucleotide sequence ID" value="NZ_VNHX01000017.1"/>
</dbReference>
<keyword evidence="2" id="KW-0805">Transcription regulation</keyword>
<evidence type="ECO:0000256" key="1">
    <source>
        <dbReference type="ARBA" id="ARBA00010641"/>
    </source>
</evidence>
<sequence>MQILDEKNTADTLSQNTALTLQEFDDLYLKFSDAVYANIFKLVKRPDDAEDILQDVFVALWESRYKLINRSIGGWLFVVSHHKAMDHLKRQVKQSFEQIYSDEELPDQTNDSEEKETVYLEQMKMIKEAVEALPERKRQVFQLCRLDGRSKDEVAELMGISVNSVADYLKQSNKAIKEYILEHYPRAIATGLLVVMTVYP</sequence>
<evidence type="ECO:0000256" key="2">
    <source>
        <dbReference type="ARBA" id="ARBA00023015"/>
    </source>
</evidence>
<dbReference type="Pfam" id="PF08281">
    <property type="entry name" value="Sigma70_r4_2"/>
    <property type="match status" value="1"/>
</dbReference>
<feature type="domain" description="RNA polymerase sigma-70 region 2" evidence="5">
    <location>
        <begin position="27"/>
        <end position="91"/>
    </location>
</feature>
<dbReference type="AlphaFoldDB" id="A0A5S5D8A5"/>
<organism evidence="7 8">
    <name type="scientific">Sphingobacterium allocomposti</name>
    <dbReference type="NCBI Taxonomy" id="415956"/>
    <lineage>
        <taxon>Bacteria</taxon>
        <taxon>Pseudomonadati</taxon>
        <taxon>Bacteroidota</taxon>
        <taxon>Sphingobacteriia</taxon>
        <taxon>Sphingobacteriales</taxon>
        <taxon>Sphingobacteriaceae</taxon>
        <taxon>Sphingobacterium</taxon>
    </lineage>
</organism>
<dbReference type="GO" id="GO:0016987">
    <property type="term" value="F:sigma factor activity"/>
    <property type="evidence" value="ECO:0007669"/>
    <property type="project" value="UniProtKB-KW"/>
</dbReference>
<feature type="domain" description="RNA polymerase sigma factor 70 region 4 type 2" evidence="6">
    <location>
        <begin position="125"/>
        <end position="171"/>
    </location>
</feature>
<dbReference type="PANTHER" id="PTHR43133:SF46">
    <property type="entry name" value="RNA POLYMERASE SIGMA-70 FACTOR ECF SUBFAMILY"/>
    <property type="match status" value="1"/>
</dbReference>
<dbReference type="InterPro" id="IPR007627">
    <property type="entry name" value="RNA_pol_sigma70_r2"/>
</dbReference>
<dbReference type="Pfam" id="PF04542">
    <property type="entry name" value="Sigma70_r2"/>
    <property type="match status" value="1"/>
</dbReference>
<dbReference type="Gene3D" id="1.10.10.10">
    <property type="entry name" value="Winged helix-like DNA-binding domain superfamily/Winged helix DNA-binding domain"/>
    <property type="match status" value="1"/>
</dbReference>
<dbReference type="NCBIfam" id="TIGR02937">
    <property type="entry name" value="sigma70-ECF"/>
    <property type="match status" value="1"/>
</dbReference>
<dbReference type="InterPro" id="IPR013324">
    <property type="entry name" value="RNA_pol_sigma_r3/r4-like"/>
</dbReference>
<dbReference type="Gene3D" id="1.10.1740.10">
    <property type="match status" value="1"/>
</dbReference>
<dbReference type="EMBL" id="VNHX01000017">
    <property type="protein sequence ID" value="TYP92307.1"/>
    <property type="molecule type" value="Genomic_DNA"/>
</dbReference>
<dbReference type="Proteomes" id="UP000325105">
    <property type="component" value="Unassembled WGS sequence"/>
</dbReference>
<keyword evidence="3" id="KW-0731">Sigma factor</keyword>
<accession>A0A5S5D8A5</accession>
<dbReference type="OrthoDB" id="655312at2"/>
<proteinExistence type="inferred from homology"/>
<evidence type="ECO:0000313" key="8">
    <source>
        <dbReference type="Proteomes" id="UP000325105"/>
    </source>
</evidence>
<protein>
    <submittedName>
        <fullName evidence="7">RNA polymerase sigma-70 factor (ECF subfamily)</fullName>
    </submittedName>
</protein>
<dbReference type="SUPFAM" id="SSF88946">
    <property type="entry name" value="Sigma2 domain of RNA polymerase sigma factors"/>
    <property type="match status" value="1"/>
</dbReference>
<dbReference type="SUPFAM" id="SSF88659">
    <property type="entry name" value="Sigma3 and sigma4 domains of RNA polymerase sigma factors"/>
    <property type="match status" value="1"/>
</dbReference>
<dbReference type="InterPro" id="IPR036388">
    <property type="entry name" value="WH-like_DNA-bd_sf"/>
</dbReference>
<evidence type="ECO:0000259" key="6">
    <source>
        <dbReference type="Pfam" id="PF08281"/>
    </source>
</evidence>
<keyword evidence="4" id="KW-0804">Transcription</keyword>
<comment type="similarity">
    <text evidence="1">Belongs to the sigma-70 factor family. ECF subfamily.</text>
</comment>
<comment type="caution">
    <text evidence="7">The sequence shown here is derived from an EMBL/GenBank/DDBJ whole genome shotgun (WGS) entry which is preliminary data.</text>
</comment>
<dbReference type="GO" id="GO:0003677">
    <property type="term" value="F:DNA binding"/>
    <property type="evidence" value="ECO:0007669"/>
    <property type="project" value="InterPro"/>
</dbReference>
<dbReference type="PANTHER" id="PTHR43133">
    <property type="entry name" value="RNA POLYMERASE ECF-TYPE SIGMA FACTO"/>
    <property type="match status" value="1"/>
</dbReference>
<dbReference type="GO" id="GO:0006352">
    <property type="term" value="P:DNA-templated transcription initiation"/>
    <property type="evidence" value="ECO:0007669"/>
    <property type="project" value="InterPro"/>
</dbReference>
<name>A0A5S5D8A5_9SPHI</name>
<evidence type="ECO:0000256" key="3">
    <source>
        <dbReference type="ARBA" id="ARBA00023082"/>
    </source>
</evidence>
<dbReference type="InterPro" id="IPR039425">
    <property type="entry name" value="RNA_pol_sigma-70-like"/>
</dbReference>
<dbReference type="InterPro" id="IPR013249">
    <property type="entry name" value="RNA_pol_sigma70_r4_t2"/>
</dbReference>
<evidence type="ECO:0000313" key="7">
    <source>
        <dbReference type="EMBL" id="TYP92307.1"/>
    </source>
</evidence>
<dbReference type="InterPro" id="IPR014284">
    <property type="entry name" value="RNA_pol_sigma-70_dom"/>
</dbReference>
<evidence type="ECO:0000256" key="4">
    <source>
        <dbReference type="ARBA" id="ARBA00023163"/>
    </source>
</evidence>
<reference evidence="7 8" key="1">
    <citation type="submission" date="2019-07" db="EMBL/GenBank/DDBJ databases">
        <title>Genomic Encyclopedia of Archaeal and Bacterial Type Strains, Phase II (KMG-II): from individual species to whole genera.</title>
        <authorList>
            <person name="Goeker M."/>
        </authorList>
    </citation>
    <scope>NUCLEOTIDE SEQUENCE [LARGE SCALE GENOMIC DNA]</scope>
    <source>
        <strain evidence="7 8">DSM 18850</strain>
    </source>
</reference>
<evidence type="ECO:0000259" key="5">
    <source>
        <dbReference type="Pfam" id="PF04542"/>
    </source>
</evidence>
<dbReference type="InterPro" id="IPR013325">
    <property type="entry name" value="RNA_pol_sigma_r2"/>
</dbReference>
<gene>
    <name evidence="7" type="ORF">BC792_11782</name>
</gene>